<dbReference type="Proteomes" id="UP000231279">
    <property type="component" value="Unassembled WGS sequence"/>
</dbReference>
<reference evidence="3" key="1">
    <citation type="journal article" date="2018" name="Gigascience">
        <title>Genome assembly of the Pink Ipe (Handroanthus impetiginosus, Bignoniaceae), a highly valued, ecologically keystone Neotropical timber forest tree.</title>
        <authorList>
            <person name="Silva-Junior O.B."/>
            <person name="Grattapaglia D."/>
            <person name="Novaes E."/>
            <person name="Collevatti R.G."/>
        </authorList>
    </citation>
    <scope>NUCLEOTIDE SEQUENCE [LARGE SCALE GENOMIC DNA]</scope>
    <source>
        <strain evidence="3">cv. UFG-1</strain>
    </source>
</reference>
<feature type="compositionally biased region" description="Polar residues" evidence="1">
    <location>
        <begin position="100"/>
        <end position="112"/>
    </location>
</feature>
<dbReference type="STRING" id="429701.A0A2G9HAP1"/>
<sequence>MKEAMKDINSMFGKPIEFARKSRLKKHDKGPDVKNNCGDFLILPDDEPDNRKAEDDISCGFEEPINFGLRSSPTKQEKVPDMMSNHAGFLILPDDELDNQQDGSLPSSSTGKGSDLFEQTLCTKEAMAEINKLFAMPMDF</sequence>
<protein>
    <submittedName>
        <fullName evidence="2">Uncharacterized protein</fullName>
    </submittedName>
</protein>
<feature type="region of interest" description="Disordered" evidence="1">
    <location>
        <begin position="35"/>
        <end position="56"/>
    </location>
</feature>
<accession>A0A2G9HAP1</accession>
<dbReference type="OrthoDB" id="248495at2759"/>
<dbReference type="AlphaFoldDB" id="A0A2G9HAP1"/>
<feature type="region of interest" description="Disordered" evidence="1">
    <location>
        <begin position="91"/>
        <end position="116"/>
    </location>
</feature>
<evidence type="ECO:0000313" key="3">
    <source>
        <dbReference type="Proteomes" id="UP000231279"/>
    </source>
</evidence>
<proteinExistence type="predicted"/>
<organism evidence="2 3">
    <name type="scientific">Handroanthus impetiginosus</name>
    <dbReference type="NCBI Taxonomy" id="429701"/>
    <lineage>
        <taxon>Eukaryota</taxon>
        <taxon>Viridiplantae</taxon>
        <taxon>Streptophyta</taxon>
        <taxon>Embryophyta</taxon>
        <taxon>Tracheophyta</taxon>
        <taxon>Spermatophyta</taxon>
        <taxon>Magnoliopsida</taxon>
        <taxon>eudicotyledons</taxon>
        <taxon>Gunneridae</taxon>
        <taxon>Pentapetalae</taxon>
        <taxon>asterids</taxon>
        <taxon>lamiids</taxon>
        <taxon>Lamiales</taxon>
        <taxon>Bignoniaceae</taxon>
        <taxon>Crescentiina</taxon>
        <taxon>Tabebuia alliance</taxon>
        <taxon>Handroanthus</taxon>
    </lineage>
</organism>
<gene>
    <name evidence="2" type="ORF">CDL12_12777</name>
</gene>
<name>A0A2G9HAP1_9LAMI</name>
<evidence type="ECO:0000313" key="2">
    <source>
        <dbReference type="EMBL" id="PIN14597.1"/>
    </source>
</evidence>
<keyword evidence="3" id="KW-1185">Reference proteome</keyword>
<dbReference type="EMBL" id="NKXS01002249">
    <property type="protein sequence ID" value="PIN14597.1"/>
    <property type="molecule type" value="Genomic_DNA"/>
</dbReference>
<comment type="caution">
    <text evidence="2">The sequence shown here is derived from an EMBL/GenBank/DDBJ whole genome shotgun (WGS) entry which is preliminary data.</text>
</comment>
<evidence type="ECO:0000256" key="1">
    <source>
        <dbReference type="SAM" id="MobiDB-lite"/>
    </source>
</evidence>